<organism evidence="1 2">
    <name type="scientific">Scortum barcoo</name>
    <name type="common">barcoo grunter</name>
    <dbReference type="NCBI Taxonomy" id="214431"/>
    <lineage>
        <taxon>Eukaryota</taxon>
        <taxon>Metazoa</taxon>
        <taxon>Chordata</taxon>
        <taxon>Craniata</taxon>
        <taxon>Vertebrata</taxon>
        <taxon>Euteleostomi</taxon>
        <taxon>Actinopterygii</taxon>
        <taxon>Neopterygii</taxon>
        <taxon>Teleostei</taxon>
        <taxon>Neoteleostei</taxon>
        <taxon>Acanthomorphata</taxon>
        <taxon>Eupercaria</taxon>
        <taxon>Centrarchiformes</taxon>
        <taxon>Terapontoidei</taxon>
        <taxon>Terapontidae</taxon>
        <taxon>Scortum</taxon>
    </lineage>
</organism>
<keyword evidence="2" id="KW-1185">Reference proteome</keyword>
<accession>A0ACB8X2N7</accession>
<comment type="caution">
    <text evidence="1">The sequence shown here is derived from an EMBL/GenBank/DDBJ whole genome shotgun (WGS) entry which is preliminary data.</text>
</comment>
<gene>
    <name evidence="1" type="ORF">L3Q82_006111</name>
</gene>
<name>A0ACB8X2N7_9TELE</name>
<protein>
    <submittedName>
        <fullName evidence="1">Uncharacterized protein</fullName>
    </submittedName>
</protein>
<evidence type="ECO:0000313" key="1">
    <source>
        <dbReference type="EMBL" id="KAI3374264.1"/>
    </source>
</evidence>
<dbReference type="EMBL" id="CM041533">
    <property type="protein sequence ID" value="KAI3374264.1"/>
    <property type="molecule type" value="Genomic_DNA"/>
</dbReference>
<dbReference type="Proteomes" id="UP000831701">
    <property type="component" value="Chromosome 3"/>
</dbReference>
<reference evidence="1" key="1">
    <citation type="submission" date="2022-04" db="EMBL/GenBank/DDBJ databases">
        <title>Jade perch genome.</title>
        <authorList>
            <person name="Chao B."/>
        </authorList>
    </citation>
    <scope>NUCLEOTIDE SEQUENCE</scope>
    <source>
        <strain evidence="1">CB-2022</strain>
    </source>
</reference>
<evidence type="ECO:0000313" key="2">
    <source>
        <dbReference type="Proteomes" id="UP000831701"/>
    </source>
</evidence>
<proteinExistence type="predicted"/>
<sequence>MASAPDSIRDCADQLCQVVCYIFNLNLSLERVPVLWKTSCVVPVPKTSHPKEPNHFRPVALTSHLMKALERIVLRHLRPLVSSNMDPLPAVCKPTRHWHWGG</sequence>